<evidence type="ECO:0000313" key="1">
    <source>
        <dbReference type="Ensembl" id="ENSKMAP00000026437.1"/>
    </source>
</evidence>
<keyword evidence="2" id="KW-1185">Reference proteome</keyword>
<sequence length="87" mass="9672">MTPSGYRSLNRATTSGSRRWMPSSWLPRVILGGTRRTFGKHEECIKKNNKKNLTVLAELLKASAHRKCSLVHGCGVSPERTHSSLVP</sequence>
<evidence type="ECO:0000313" key="2">
    <source>
        <dbReference type="Proteomes" id="UP000264800"/>
    </source>
</evidence>
<dbReference type="Proteomes" id="UP000264800">
    <property type="component" value="Unplaced"/>
</dbReference>
<name>A0A3Q3GT54_KRYMA</name>
<reference evidence="1" key="1">
    <citation type="submission" date="2025-08" db="UniProtKB">
        <authorList>
            <consortium name="Ensembl"/>
        </authorList>
    </citation>
    <scope>IDENTIFICATION</scope>
</reference>
<protein>
    <submittedName>
        <fullName evidence="1">Uncharacterized protein</fullName>
    </submittedName>
</protein>
<proteinExistence type="predicted"/>
<dbReference type="GeneTree" id="ENSGT00910000147451"/>
<dbReference type="Ensembl" id="ENSKMAT00000026776.1">
    <property type="protein sequence ID" value="ENSKMAP00000026437.1"/>
    <property type="gene ID" value="ENSKMAG00000019622.1"/>
</dbReference>
<reference evidence="1" key="2">
    <citation type="submission" date="2025-09" db="UniProtKB">
        <authorList>
            <consortium name="Ensembl"/>
        </authorList>
    </citation>
    <scope>IDENTIFICATION</scope>
</reference>
<accession>A0A3Q3GT54</accession>
<organism evidence="1 2">
    <name type="scientific">Kryptolebias marmoratus</name>
    <name type="common">Mangrove killifish</name>
    <name type="synonym">Rivulus marmoratus</name>
    <dbReference type="NCBI Taxonomy" id="37003"/>
    <lineage>
        <taxon>Eukaryota</taxon>
        <taxon>Metazoa</taxon>
        <taxon>Chordata</taxon>
        <taxon>Craniata</taxon>
        <taxon>Vertebrata</taxon>
        <taxon>Euteleostomi</taxon>
        <taxon>Actinopterygii</taxon>
        <taxon>Neopterygii</taxon>
        <taxon>Teleostei</taxon>
        <taxon>Neoteleostei</taxon>
        <taxon>Acanthomorphata</taxon>
        <taxon>Ovalentaria</taxon>
        <taxon>Atherinomorphae</taxon>
        <taxon>Cyprinodontiformes</taxon>
        <taxon>Rivulidae</taxon>
        <taxon>Kryptolebias</taxon>
    </lineage>
</organism>
<dbReference type="AlphaFoldDB" id="A0A3Q3GT54"/>